<gene>
    <name evidence="1" type="ORF">A3I31_03010</name>
</gene>
<name>A0A1G1Z8A7_9BACT</name>
<dbReference type="AlphaFoldDB" id="A0A1G1Z8A7"/>
<organism evidence="1 2">
    <name type="scientific">Candidatus Colwellbacteria bacterium RIFCSPLOWO2_02_FULL_44_20b</name>
    <dbReference type="NCBI Taxonomy" id="1797691"/>
    <lineage>
        <taxon>Bacteria</taxon>
        <taxon>Candidatus Colwelliibacteriota</taxon>
    </lineage>
</organism>
<proteinExistence type="predicted"/>
<evidence type="ECO:0000313" key="1">
    <source>
        <dbReference type="EMBL" id="OGY60080.1"/>
    </source>
</evidence>
<sequence length="88" mass="10648">MHRAKNHKYTWKELTEVEKEFVEWIIARSKGEKRDISEFPALMAIKESVPLTSLGRKIKTHFFNAKIKRYCLYPFTYLFRLIWPQNAE</sequence>
<dbReference type="EMBL" id="MHIZ01000024">
    <property type="protein sequence ID" value="OGY60080.1"/>
    <property type="molecule type" value="Genomic_DNA"/>
</dbReference>
<accession>A0A1G1Z8A7</accession>
<protein>
    <submittedName>
        <fullName evidence="1">Uncharacterized protein</fullName>
    </submittedName>
</protein>
<dbReference type="Proteomes" id="UP000178808">
    <property type="component" value="Unassembled WGS sequence"/>
</dbReference>
<reference evidence="1 2" key="1">
    <citation type="journal article" date="2016" name="Nat. Commun.">
        <title>Thousands of microbial genomes shed light on interconnected biogeochemical processes in an aquifer system.</title>
        <authorList>
            <person name="Anantharaman K."/>
            <person name="Brown C.T."/>
            <person name="Hug L.A."/>
            <person name="Sharon I."/>
            <person name="Castelle C.J."/>
            <person name="Probst A.J."/>
            <person name="Thomas B.C."/>
            <person name="Singh A."/>
            <person name="Wilkins M.J."/>
            <person name="Karaoz U."/>
            <person name="Brodie E.L."/>
            <person name="Williams K.H."/>
            <person name="Hubbard S.S."/>
            <person name="Banfield J.F."/>
        </authorList>
    </citation>
    <scope>NUCLEOTIDE SEQUENCE [LARGE SCALE GENOMIC DNA]</scope>
</reference>
<evidence type="ECO:0000313" key="2">
    <source>
        <dbReference type="Proteomes" id="UP000178808"/>
    </source>
</evidence>
<comment type="caution">
    <text evidence="1">The sequence shown here is derived from an EMBL/GenBank/DDBJ whole genome shotgun (WGS) entry which is preliminary data.</text>
</comment>